<proteinExistence type="predicted"/>
<gene>
    <name evidence="1" type="ORF">LSAA_13172</name>
</gene>
<dbReference type="AlphaFoldDB" id="A0A7R8HBU3"/>
<reference evidence="1" key="1">
    <citation type="submission" date="2021-02" db="EMBL/GenBank/DDBJ databases">
        <authorList>
            <person name="Bekaert M."/>
        </authorList>
    </citation>
    <scope>NUCLEOTIDE SEQUENCE</scope>
    <source>
        <strain evidence="1">IoA-00</strain>
    </source>
</reference>
<protein>
    <submittedName>
        <fullName evidence="1">(salmon louse) hypothetical protein</fullName>
    </submittedName>
</protein>
<keyword evidence="2" id="KW-1185">Reference proteome</keyword>
<dbReference type="Proteomes" id="UP000675881">
    <property type="component" value="Chromosome 7"/>
</dbReference>
<evidence type="ECO:0000313" key="1">
    <source>
        <dbReference type="EMBL" id="CAF2995246.1"/>
    </source>
</evidence>
<accession>A0A7R8HBU3</accession>
<dbReference type="EMBL" id="HG994586">
    <property type="protein sequence ID" value="CAF2995246.1"/>
    <property type="molecule type" value="Genomic_DNA"/>
</dbReference>
<name>A0A7R8HBU3_LEPSM</name>
<evidence type="ECO:0000313" key="2">
    <source>
        <dbReference type="Proteomes" id="UP000675881"/>
    </source>
</evidence>
<sequence length="130" mass="13479">MILLGGGVFGHSLGAFRDSVLGQLSGEEETDSGLDFSGGDGGSLVVVSETRGLGGDSLKDVVHERVHDAHGLGGDTSVGVDLLQDLVDVDGIRFFPFVGPFLSSRLGDVLLGFSCLLGGLSCRLGWHDSY</sequence>
<organism evidence="1 2">
    <name type="scientific">Lepeophtheirus salmonis</name>
    <name type="common">Salmon louse</name>
    <name type="synonym">Caligus salmonis</name>
    <dbReference type="NCBI Taxonomy" id="72036"/>
    <lineage>
        <taxon>Eukaryota</taxon>
        <taxon>Metazoa</taxon>
        <taxon>Ecdysozoa</taxon>
        <taxon>Arthropoda</taxon>
        <taxon>Crustacea</taxon>
        <taxon>Multicrustacea</taxon>
        <taxon>Hexanauplia</taxon>
        <taxon>Copepoda</taxon>
        <taxon>Siphonostomatoida</taxon>
        <taxon>Caligidae</taxon>
        <taxon>Lepeophtheirus</taxon>
    </lineage>
</organism>